<dbReference type="Proteomes" id="UP000823749">
    <property type="component" value="Chromosome 6"/>
</dbReference>
<name>A0AAV6JWP0_9ERIC</name>
<dbReference type="EMBL" id="JACTNZ010000006">
    <property type="protein sequence ID" value="KAG5544570.1"/>
    <property type="molecule type" value="Genomic_DNA"/>
</dbReference>
<accession>A0AAV6JWP0</accession>
<feature type="compositionally biased region" description="Basic and acidic residues" evidence="1">
    <location>
        <begin position="92"/>
        <end position="105"/>
    </location>
</feature>
<dbReference type="AlphaFoldDB" id="A0AAV6JWP0"/>
<feature type="region of interest" description="Disordered" evidence="1">
    <location>
        <begin position="92"/>
        <end position="111"/>
    </location>
</feature>
<sequence>MTLFKTWSKEDEKNLVKKGVNRLETVFSGVILVTFGEFVAKILIGIKGLIDDPCGWVEDIINTTEKKKVSHKAILKIRKDVYDLKTHFAINKKDGKDGDGVDVEKKKKKKE</sequence>
<protein>
    <submittedName>
        <fullName evidence="2">Uncharacterized protein</fullName>
    </submittedName>
</protein>
<keyword evidence="3" id="KW-1185">Reference proteome</keyword>
<evidence type="ECO:0000256" key="1">
    <source>
        <dbReference type="SAM" id="MobiDB-lite"/>
    </source>
</evidence>
<evidence type="ECO:0000313" key="3">
    <source>
        <dbReference type="Proteomes" id="UP000823749"/>
    </source>
</evidence>
<gene>
    <name evidence="2" type="ORF">RHGRI_017111</name>
</gene>
<proteinExistence type="predicted"/>
<organism evidence="2 3">
    <name type="scientific">Rhododendron griersonianum</name>
    <dbReference type="NCBI Taxonomy" id="479676"/>
    <lineage>
        <taxon>Eukaryota</taxon>
        <taxon>Viridiplantae</taxon>
        <taxon>Streptophyta</taxon>
        <taxon>Embryophyta</taxon>
        <taxon>Tracheophyta</taxon>
        <taxon>Spermatophyta</taxon>
        <taxon>Magnoliopsida</taxon>
        <taxon>eudicotyledons</taxon>
        <taxon>Gunneridae</taxon>
        <taxon>Pentapetalae</taxon>
        <taxon>asterids</taxon>
        <taxon>Ericales</taxon>
        <taxon>Ericaceae</taxon>
        <taxon>Ericoideae</taxon>
        <taxon>Rhodoreae</taxon>
        <taxon>Rhododendron</taxon>
    </lineage>
</organism>
<evidence type="ECO:0000313" key="2">
    <source>
        <dbReference type="EMBL" id="KAG5544570.1"/>
    </source>
</evidence>
<comment type="caution">
    <text evidence="2">The sequence shown here is derived from an EMBL/GenBank/DDBJ whole genome shotgun (WGS) entry which is preliminary data.</text>
</comment>
<reference evidence="2 3" key="1">
    <citation type="submission" date="2020-08" db="EMBL/GenBank/DDBJ databases">
        <title>Plant Genome Project.</title>
        <authorList>
            <person name="Zhang R.-G."/>
        </authorList>
    </citation>
    <scope>NUCLEOTIDE SEQUENCE [LARGE SCALE GENOMIC DNA]</scope>
    <source>
        <strain evidence="2">WSP0</strain>
        <tissue evidence="2">Leaf</tissue>
    </source>
</reference>